<name>A0AAP0EJB7_9MAGN</name>
<gene>
    <name evidence="5" type="ORF">Syun_027663</name>
</gene>
<dbReference type="GO" id="GO:0000175">
    <property type="term" value="F:3'-5'-RNA exonuclease activity"/>
    <property type="evidence" value="ECO:0007669"/>
    <property type="project" value="InterPro"/>
</dbReference>
<dbReference type="InterPro" id="IPR036397">
    <property type="entry name" value="RNaseH_sf"/>
</dbReference>
<dbReference type="SUPFAM" id="SSF53098">
    <property type="entry name" value="Ribonuclease H-like"/>
    <property type="match status" value="1"/>
</dbReference>
<dbReference type="GO" id="GO:0003676">
    <property type="term" value="F:nucleic acid binding"/>
    <property type="evidence" value="ECO:0007669"/>
    <property type="project" value="InterPro"/>
</dbReference>
<keyword evidence="6" id="KW-1185">Reference proteome</keyword>
<accession>A0AAP0EJB7</accession>
<dbReference type="InterPro" id="IPR012337">
    <property type="entry name" value="RNaseH-like_sf"/>
</dbReference>
<dbReference type="InterPro" id="IPR051274">
    <property type="entry name" value="3-5_Exoribonuclease"/>
</dbReference>
<dbReference type="SMART" id="SM00479">
    <property type="entry name" value="EXOIII"/>
    <property type="match status" value="1"/>
</dbReference>
<proteinExistence type="predicted"/>
<protein>
    <recommendedName>
        <fullName evidence="4">Exonuclease domain-containing protein</fullName>
    </recommendedName>
</protein>
<evidence type="ECO:0000313" key="6">
    <source>
        <dbReference type="Proteomes" id="UP001420932"/>
    </source>
</evidence>
<keyword evidence="3" id="KW-0269">Exonuclease</keyword>
<evidence type="ECO:0000256" key="1">
    <source>
        <dbReference type="ARBA" id="ARBA00022722"/>
    </source>
</evidence>
<dbReference type="Proteomes" id="UP001420932">
    <property type="component" value="Unassembled WGS sequence"/>
</dbReference>
<dbReference type="Pfam" id="PF00929">
    <property type="entry name" value="RNase_T"/>
    <property type="match status" value="1"/>
</dbReference>
<dbReference type="PANTHER" id="PTHR23044:SF61">
    <property type="entry name" value="3'-5' EXORIBONUCLEASE 1-RELATED"/>
    <property type="match status" value="1"/>
</dbReference>
<dbReference type="EMBL" id="JBBNAF010000012">
    <property type="protein sequence ID" value="KAK9092752.1"/>
    <property type="molecule type" value="Genomic_DNA"/>
</dbReference>
<evidence type="ECO:0000313" key="5">
    <source>
        <dbReference type="EMBL" id="KAK9092752.1"/>
    </source>
</evidence>
<keyword evidence="2" id="KW-0378">Hydrolase</keyword>
<comment type="caution">
    <text evidence="5">The sequence shown here is derived from an EMBL/GenBank/DDBJ whole genome shotgun (WGS) entry which is preliminary data.</text>
</comment>
<dbReference type="CDD" id="cd06133">
    <property type="entry name" value="ERI-1_3'hExo_like"/>
    <property type="match status" value="1"/>
</dbReference>
<dbReference type="Gene3D" id="3.30.420.10">
    <property type="entry name" value="Ribonuclease H-like superfamily/Ribonuclease H"/>
    <property type="match status" value="1"/>
</dbReference>
<dbReference type="InterPro" id="IPR047201">
    <property type="entry name" value="ERI-1_3'hExo-like"/>
</dbReference>
<dbReference type="PANTHER" id="PTHR23044">
    <property type="entry name" value="3'-5' EXONUCLEASE ERI1-RELATED"/>
    <property type="match status" value="1"/>
</dbReference>
<evidence type="ECO:0000256" key="2">
    <source>
        <dbReference type="ARBA" id="ARBA00022801"/>
    </source>
</evidence>
<feature type="domain" description="Exonuclease" evidence="4">
    <location>
        <begin position="114"/>
        <end position="299"/>
    </location>
</feature>
<evidence type="ECO:0000259" key="4">
    <source>
        <dbReference type="SMART" id="SM00479"/>
    </source>
</evidence>
<evidence type="ECO:0000256" key="3">
    <source>
        <dbReference type="ARBA" id="ARBA00022839"/>
    </source>
</evidence>
<keyword evidence="1" id="KW-0540">Nuclease</keyword>
<reference evidence="5 6" key="1">
    <citation type="submission" date="2024-01" db="EMBL/GenBank/DDBJ databases">
        <title>Genome assemblies of Stephania.</title>
        <authorList>
            <person name="Yang L."/>
        </authorList>
    </citation>
    <scope>NUCLEOTIDE SEQUENCE [LARGE SCALE GENOMIC DNA]</scope>
    <source>
        <strain evidence="5">YNDBR</strain>
        <tissue evidence="5">Leaf</tissue>
    </source>
</reference>
<sequence>MAVVARASLLSPTILSSNFKNSLSSPLLAISNTRRRYVHVNASVSDLNSTSSSPILNSESKIDRWKPTCLYYTQGKCVKMDDPAHLETFNHDCLKGLHIDGVEVKHVHSQNFDYLLVLDLEGKVEILEFPVVMINARTMEYVDFFHRFVRPAKMTEERVQEYIAGKYGKMGVDRVWHDTAVTFKEVLPQFESWMAGHHLLKSEQCGALIGAAFVTCGNWDLKTKVPQQCSVSNVKLPSYFMEWINLKDIYLNFYKRRATGMRTMMKELDIPLVGNHHLGIDDSKNIARVLQRMLADGAVMQITARRSFRSPQNVEFLFENRIR</sequence>
<dbReference type="AlphaFoldDB" id="A0AAP0EJB7"/>
<organism evidence="5 6">
    <name type="scientific">Stephania yunnanensis</name>
    <dbReference type="NCBI Taxonomy" id="152371"/>
    <lineage>
        <taxon>Eukaryota</taxon>
        <taxon>Viridiplantae</taxon>
        <taxon>Streptophyta</taxon>
        <taxon>Embryophyta</taxon>
        <taxon>Tracheophyta</taxon>
        <taxon>Spermatophyta</taxon>
        <taxon>Magnoliopsida</taxon>
        <taxon>Ranunculales</taxon>
        <taxon>Menispermaceae</taxon>
        <taxon>Menispermoideae</taxon>
        <taxon>Cissampelideae</taxon>
        <taxon>Stephania</taxon>
    </lineage>
</organism>
<dbReference type="InterPro" id="IPR013520">
    <property type="entry name" value="Ribonucl_H"/>
</dbReference>